<reference evidence="2" key="1">
    <citation type="submission" date="2023-04" db="EMBL/GenBank/DDBJ databases">
        <title>Black Yeasts Isolated from many extreme environments.</title>
        <authorList>
            <person name="Coleine C."/>
            <person name="Stajich J.E."/>
            <person name="Selbmann L."/>
        </authorList>
    </citation>
    <scope>NUCLEOTIDE SEQUENCE</scope>
    <source>
        <strain evidence="2">CCFEE 5312</strain>
    </source>
</reference>
<feature type="compositionally biased region" description="Polar residues" evidence="1">
    <location>
        <begin position="223"/>
        <end position="235"/>
    </location>
</feature>
<feature type="compositionally biased region" description="Polar residues" evidence="1">
    <location>
        <begin position="202"/>
        <end position="216"/>
    </location>
</feature>
<name>A0AAJ0DFP2_9PEZI</name>
<keyword evidence="3" id="KW-1185">Reference proteome</keyword>
<feature type="region of interest" description="Disordered" evidence="1">
    <location>
        <begin position="135"/>
        <end position="155"/>
    </location>
</feature>
<dbReference type="Proteomes" id="UP001271007">
    <property type="component" value="Unassembled WGS sequence"/>
</dbReference>
<comment type="caution">
    <text evidence="2">The sequence shown here is derived from an EMBL/GenBank/DDBJ whole genome shotgun (WGS) entry which is preliminary data.</text>
</comment>
<gene>
    <name evidence="2" type="ORF">LTR09_006094</name>
</gene>
<sequence length="265" mass="29817">MSGYNEKQTQVFRRQVTPVVEQWLEGLPEVPVIPPDCHQPHHGTAHEAEDGDDGHWRERLLLAWPWALGMLGRFLVDAVAMMLRNWCIHGRGHATRRRGGDTYHHNPLAQRRGQSGLANLQPFHQPCQRRVSPPWLQWQQHPPPAGDDNSQTGGQRSMLTTDQVVAGAGNTISFNLSARAVLSQQLWQRQHPAARADDNSQTRDSGSMSINEQAGNKTEKTTPSELTATSALRQQRQWRHHPSAHGDDNSQQQHIDERPEGGQDL</sequence>
<evidence type="ECO:0000313" key="2">
    <source>
        <dbReference type="EMBL" id="KAK3053030.1"/>
    </source>
</evidence>
<accession>A0AAJ0DFP2</accession>
<evidence type="ECO:0000256" key="1">
    <source>
        <dbReference type="SAM" id="MobiDB-lite"/>
    </source>
</evidence>
<protein>
    <submittedName>
        <fullName evidence="2">Uncharacterized protein</fullName>
    </submittedName>
</protein>
<organism evidence="2 3">
    <name type="scientific">Extremus antarcticus</name>
    <dbReference type="NCBI Taxonomy" id="702011"/>
    <lineage>
        <taxon>Eukaryota</taxon>
        <taxon>Fungi</taxon>
        <taxon>Dikarya</taxon>
        <taxon>Ascomycota</taxon>
        <taxon>Pezizomycotina</taxon>
        <taxon>Dothideomycetes</taxon>
        <taxon>Dothideomycetidae</taxon>
        <taxon>Mycosphaerellales</taxon>
        <taxon>Extremaceae</taxon>
        <taxon>Extremus</taxon>
    </lineage>
</organism>
<proteinExistence type="predicted"/>
<feature type="compositionally biased region" description="Basic and acidic residues" evidence="1">
    <location>
        <begin position="244"/>
        <end position="265"/>
    </location>
</feature>
<feature type="region of interest" description="Disordered" evidence="1">
    <location>
        <begin position="189"/>
        <end position="265"/>
    </location>
</feature>
<dbReference type="EMBL" id="JAWDJX010000018">
    <property type="protein sequence ID" value="KAK3053030.1"/>
    <property type="molecule type" value="Genomic_DNA"/>
</dbReference>
<evidence type="ECO:0000313" key="3">
    <source>
        <dbReference type="Proteomes" id="UP001271007"/>
    </source>
</evidence>
<dbReference type="AlphaFoldDB" id="A0AAJ0DFP2"/>